<organism evidence="1 2">
    <name type="scientific">Anaeromicropila populeti</name>
    <dbReference type="NCBI Taxonomy" id="37658"/>
    <lineage>
        <taxon>Bacteria</taxon>
        <taxon>Bacillati</taxon>
        <taxon>Bacillota</taxon>
        <taxon>Clostridia</taxon>
        <taxon>Lachnospirales</taxon>
        <taxon>Lachnospiraceae</taxon>
        <taxon>Anaeromicropila</taxon>
    </lineage>
</organism>
<evidence type="ECO:0000313" key="1">
    <source>
        <dbReference type="EMBL" id="SFR62582.1"/>
    </source>
</evidence>
<dbReference type="Proteomes" id="UP000199659">
    <property type="component" value="Unassembled WGS sequence"/>
</dbReference>
<sequence length="99" mass="11517">MDTNQNIAISQIADILSCGKLLVPSTDIWKKIFYNSGLGELYEDYSSKLRVTYKEMNWEDYYYHNNKCFSALLEIFQNSDLKSDEKANELLLNNPSSNF</sequence>
<evidence type="ECO:0000313" key="2">
    <source>
        <dbReference type="Proteomes" id="UP000199659"/>
    </source>
</evidence>
<protein>
    <submittedName>
        <fullName evidence="1">Uncharacterized protein</fullName>
    </submittedName>
</protein>
<name>A0A1I6I772_9FIRM</name>
<dbReference type="AlphaFoldDB" id="A0A1I6I772"/>
<accession>A0A1I6I772</accession>
<dbReference type="RefSeq" id="WP_092559126.1">
    <property type="nucleotide sequence ID" value="NZ_FOYZ01000002.1"/>
</dbReference>
<dbReference type="OrthoDB" id="2079698at2"/>
<proteinExistence type="predicted"/>
<dbReference type="EMBL" id="FOYZ01000002">
    <property type="protein sequence ID" value="SFR62582.1"/>
    <property type="molecule type" value="Genomic_DNA"/>
</dbReference>
<keyword evidence="2" id="KW-1185">Reference proteome</keyword>
<reference evidence="1 2" key="1">
    <citation type="submission" date="2016-10" db="EMBL/GenBank/DDBJ databases">
        <authorList>
            <person name="de Groot N.N."/>
        </authorList>
    </citation>
    <scope>NUCLEOTIDE SEQUENCE [LARGE SCALE GENOMIC DNA]</scope>
    <source>
        <strain evidence="1 2">743A</strain>
    </source>
</reference>
<gene>
    <name evidence="1" type="ORF">SAMN05661086_00503</name>
</gene>